<keyword evidence="11" id="KW-1185">Reference proteome</keyword>
<feature type="transmembrane region" description="Helical" evidence="8">
    <location>
        <begin position="260"/>
        <end position="280"/>
    </location>
</feature>
<dbReference type="InterPro" id="IPR006707">
    <property type="entry name" value="T7SS_EccD"/>
</dbReference>
<keyword evidence="4 8" id="KW-0812">Transmembrane</keyword>
<feature type="transmembrane region" description="Helical" evidence="8">
    <location>
        <begin position="320"/>
        <end position="339"/>
    </location>
</feature>
<feature type="transmembrane region" description="Helical" evidence="8">
    <location>
        <begin position="431"/>
        <end position="457"/>
    </location>
</feature>
<dbReference type="OrthoDB" id="4775372at2"/>
<comment type="caution">
    <text evidence="10">The sequence shown here is derived from an EMBL/GenBank/DDBJ whole genome shotgun (WGS) entry which is preliminary data.</text>
</comment>
<comment type="subcellular location">
    <subcellularLocation>
        <location evidence="1">Cell membrane</location>
        <topology evidence="1">Multi-pass membrane protein</topology>
    </subcellularLocation>
</comment>
<feature type="domain" description="EccD-like transmembrane" evidence="9">
    <location>
        <begin position="120"/>
        <end position="460"/>
    </location>
</feature>
<dbReference type="Gene3D" id="3.10.20.90">
    <property type="entry name" value="Phosphatidylinositol 3-kinase Catalytic Subunit, Chain A, domain 1"/>
    <property type="match status" value="1"/>
</dbReference>
<feature type="transmembrane region" description="Helical" evidence="8">
    <location>
        <begin position="122"/>
        <end position="141"/>
    </location>
</feature>
<gene>
    <name evidence="10" type="primary">eccD</name>
    <name evidence="10" type="ORF">FL583_17465</name>
</gene>
<feature type="transmembrane region" description="Helical" evidence="8">
    <location>
        <begin position="147"/>
        <end position="168"/>
    </location>
</feature>
<evidence type="ECO:0000256" key="7">
    <source>
        <dbReference type="SAM" id="MobiDB-lite"/>
    </source>
</evidence>
<dbReference type="AlphaFoldDB" id="A0A545ARB0"/>
<evidence type="ECO:0000256" key="1">
    <source>
        <dbReference type="ARBA" id="ARBA00004651"/>
    </source>
</evidence>
<keyword evidence="6 8" id="KW-0472">Membrane</keyword>
<accession>A0A545ARB0</accession>
<dbReference type="Proteomes" id="UP000317982">
    <property type="component" value="Unassembled WGS sequence"/>
</dbReference>
<organism evidence="10 11">
    <name type="scientific">Cryptosporangium phraense</name>
    <dbReference type="NCBI Taxonomy" id="2593070"/>
    <lineage>
        <taxon>Bacteria</taxon>
        <taxon>Bacillati</taxon>
        <taxon>Actinomycetota</taxon>
        <taxon>Actinomycetes</taxon>
        <taxon>Cryptosporangiales</taxon>
        <taxon>Cryptosporangiaceae</taxon>
        <taxon>Cryptosporangium</taxon>
    </lineage>
</organism>
<feature type="transmembrane region" description="Helical" evidence="8">
    <location>
        <begin position="175"/>
        <end position="197"/>
    </location>
</feature>
<dbReference type="InterPro" id="IPR044049">
    <property type="entry name" value="EccD_transm"/>
</dbReference>
<evidence type="ECO:0000313" key="10">
    <source>
        <dbReference type="EMBL" id="TQS43813.1"/>
    </source>
</evidence>
<dbReference type="RefSeq" id="WP_142705724.1">
    <property type="nucleotide sequence ID" value="NZ_VIRS01000011.1"/>
</dbReference>
<dbReference type="Pfam" id="PF19053">
    <property type="entry name" value="EccD"/>
    <property type="match status" value="1"/>
</dbReference>
<evidence type="ECO:0000259" key="9">
    <source>
        <dbReference type="Pfam" id="PF19053"/>
    </source>
</evidence>
<feature type="region of interest" description="Disordered" evidence="7">
    <location>
        <begin position="51"/>
        <end position="73"/>
    </location>
</feature>
<feature type="compositionally biased region" description="Basic and acidic residues" evidence="7">
    <location>
        <begin position="59"/>
        <end position="73"/>
    </location>
</feature>
<evidence type="ECO:0000256" key="6">
    <source>
        <dbReference type="ARBA" id="ARBA00023136"/>
    </source>
</evidence>
<evidence type="ECO:0000256" key="2">
    <source>
        <dbReference type="ARBA" id="ARBA00006162"/>
    </source>
</evidence>
<dbReference type="InterPro" id="IPR024962">
    <property type="entry name" value="YukD-like"/>
</dbReference>
<dbReference type="Pfam" id="PF08817">
    <property type="entry name" value="YukD"/>
    <property type="match status" value="1"/>
</dbReference>
<dbReference type="GO" id="GO:0005886">
    <property type="term" value="C:plasma membrane"/>
    <property type="evidence" value="ECO:0007669"/>
    <property type="project" value="UniProtKB-SubCell"/>
</dbReference>
<feature type="transmembrane region" description="Helical" evidence="8">
    <location>
        <begin position="233"/>
        <end position="254"/>
    </location>
</feature>
<feature type="transmembrane region" description="Helical" evidence="8">
    <location>
        <begin position="203"/>
        <end position="226"/>
    </location>
</feature>
<evidence type="ECO:0000256" key="3">
    <source>
        <dbReference type="ARBA" id="ARBA00022475"/>
    </source>
</evidence>
<feature type="transmembrane region" description="Helical" evidence="8">
    <location>
        <begin position="374"/>
        <end position="394"/>
    </location>
</feature>
<keyword evidence="5 8" id="KW-1133">Transmembrane helix</keyword>
<evidence type="ECO:0000256" key="4">
    <source>
        <dbReference type="ARBA" id="ARBA00022692"/>
    </source>
</evidence>
<feature type="transmembrane region" description="Helical" evidence="8">
    <location>
        <begin position="400"/>
        <end position="419"/>
    </location>
</feature>
<proteinExistence type="inferred from homology"/>
<dbReference type="EMBL" id="VIRS01000011">
    <property type="protein sequence ID" value="TQS43813.1"/>
    <property type="molecule type" value="Genomic_DNA"/>
</dbReference>
<comment type="similarity">
    <text evidence="2">Belongs to the EccD/Snm4 family.</text>
</comment>
<dbReference type="NCBIfam" id="TIGR03920">
    <property type="entry name" value="T7SS_EccD"/>
    <property type="match status" value="1"/>
</dbReference>
<dbReference type="PIRSF" id="PIRSF017804">
    <property type="entry name" value="Secretion_EccD1"/>
    <property type="match status" value="1"/>
</dbReference>
<evidence type="ECO:0000256" key="5">
    <source>
        <dbReference type="ARBA" id="ARBA00022989"/>
    </source>
</evidence>
<keyword evidence="3" id="KW-1003">Cell membrane</keyword>
<sequence>MPTTSADGLARVTLAAPRRRVDLALPEAPPLAELLPVLLRHAGEGLADDGQAHGGWSLRRADGEPLDPEKPLGLQDVRDGEVLHLVPRRTEWPELDYDDLADAVAAGARRQGRAWSPSSTRVAGLAVSCLLLLLGLATVLYSGLSPLVVGVVLLSMAVLFAVVGGVLSRALSDSVAGAVVAGVGLPYAFVGGAVVLASSTRVLTFGAGHVLVGSVSMVFVAVVGYLAVSDAGFVFVGGIVAGLLGLLGGVLPYAGASSVGAAAVVVGLALLIVPTLPLIAMRLGRVPLPTLPRSTDELMTETVLPARRVVYAAVARSDDVLTGALLGVSVGLGLGSLVLLRASDVTATVLVVVVAAAVLLRARLLATIRQRVPLLVAGLVGLTAVAFAPAFGGAAMRLTVVTPVLVVVAALVLAGGLAYSRRPPSPYLGRISDLLDVLLVLAVVPLVCGVLGLYGYVRGLGG</sequence>
<name>A0A545ARB0_9ACTN</name>
<evidence type="ECO:0000256" key="8">
    <source>
        <dbReference type="SAM" id="Phobius"/>
    </source>
</evidence>
<evidence type="ECO:0000313" key="11">
    <source>
        <dbReference type="Proteomes" id="UP000317982"/>
    </source>
</evidence>
<dbReference type="InParanoid" id="A0A545ARB0"/>
<feature type="transmembrane region" description="Helical" evidence="8">
    <location>
        <begin position="345"/>
        <end position="362"/>
    </location>
</feature>
<protein>
    <submittedName>
        <fullName evidence="10">Type VII secretion integral membrane protein EccD</fullName>
    </submittedName>
</protein>
<reference evidence="10 11" key="1">
    <citation type="submission" date="2019-07" db="EMBL/GenBank/DDBJ databases">
        <title>Cryptosporangium phraense sp. nov., isolated from plant litter.</title>
        <authorList>
            <person name="Suriyachadkun C."/>
        </authorList>
    </citation>
    <scope>NUCLEOTIDE SEQUENCE [LARGE SCALE GENOMIC DNA]</scope>
    <source>
        <strain evidence="10 11">A-T 5661</strain>
    </source>
</reference>